<protein>
    <submittedName>
        <fullName evidence="2">Uncharacterized protein</fullName>
    </submittedName>
</protein>
<sequence length="35" mass="3735">MTVNSSGALQNSGNPQPTSTPMPNSNGNESIPYRW</sequence>
<gene>
    <name evidence="2" type="ORF">NCTC10115_00400</name>
</gene>
<name>A0A3B0PYU2_MYCGL</name>
<dbReference type="Proteomes" id="UP000260136">
    <property type="component" value="Chromosome"/>
</dbReference>
<dbReference type="EMBL" id="LS991952">
    <property type="protein sequence ID" value="SYV94093.1"/>
    <property type="molecule type" value="Genomic_DNA"/>
</dbReference>
<feature type="compositionally biased region" description="Polar residues" evidence="1">
    <location>
        <begin position="1"/>
        <end position="29"/>
    </location>
</feature>
<accession>A0A3B0PYU2</accession>
<evidence type="ECO:0000313" key="2">
    <source>
        <dbReference type="EMBL" id="SYV94093.1"/>
    </source>
</evidence>
<feature type="non-terminal residue" evidence="2">
    <location>
        <position position="35"/>
    </location>
</feature>
<reference evidence="3" key="1">
    <citation type="submission" date="2018-06" db="EMBL/GenBank/DDBJ databases">
        <authorList>
            <consortium name="Pathogen Informatics"/>
        </authorList>
    </citation>
    <scope>NUCLEOTIDE SEQUENCE [LARGE SCALE GENOMIC DNA]</scope>
    <source>
        <strain evidence="3">NCTC10115</strain>
    </source>
</reference>
<feature type="region of interest" description="Disordered" evidence="1">
    <location>
        <begin position="1"/>
        <end position="35"/>
    </location>
</feature>
<dbReference type="AlphaFoldDB" id="A0A3B0PYU2"/>
<evidence type="ECO:0000256" key="1">
    <source>
        <dbReference type="SAM" id="MobiDB-lite"/>
    </source>
</evidence>
<evidence type="ECO:0000313" key="3">
    <source>
        <dbReference type="Proteomes" id="UP000260136"/>
    </source>
</evidence>
<organism evidence="2 3">
    <name type="scientific">Mycoplasmoides gallisepticum</name>
    <name type="common">Mycoplasma gallisepticum</name>
    <dbReference type="NCBI Taxonomy" id="2096"/>
    <lineage>
        <taxon>Bacteria</taxon>
        <taxon>Bacillati</taxon>
        <taxon>Mycoplasmatota</taxon>
        <taxon>Mycoplasmoidales</taxon>
        <taxon>Mycoplasmoidaceae</taxon>
        <taxon>Mycoplasmoides</taxon>
    </lineage>
</organism>
<proteinExistence type="predicted"/>